<protein>
    <submittedName>
        <fullName evidence="2">Phospholipase/carboxylesterase</fullName>
    </submittedName>
</protein>
<feature type="domain" description="VOC" evidence="1">
    <location>
        <begin position="9"/>
        <end position="134"/>
    </location>
</feature>
<comment type="caution">
    <text evidence="2">The sequence shown here is derived from an EMBL/GenBank/DDBJ whole genome shotgun (WGS) entry which is preliminary data.</text>
</comment>
<dbReference type="InterPro" id="IPR029068">
    <property type="entry name" value="Glyas_Bleomycin-R_OHBP_Dase"/>
</dbReference>
<dbReference type="InterPro" id="IPR004360">
    <property type="entry name" value="Glyas_Fos-R_dOase_dom"/>
</dbReference>
<dbReference type="InterPro" id="IPR029058">
    <property type="entry name" value="AB_hydrolase_fold"/>
</dbReference>
<dbReference type="Pfam" id="PF00903">
    <property type="entry name" value="Glyoxalase"/>
    <property type="match status" value="1"/>
</dbReference>
<dbReference type="PROSITE" id="PS51819">
    <property type="entry name" value="VOC"/>
    <property type="match status" value="2"/>
</dbReference>
<evidence type="ECO:0000313" key="2">
    <source>
        <dbReference type="EMBL" id="MDP9838232.1"/>
    </source>
</evidence>
<evidence type="ECO:0000259" key="1">
    <source>
        <dbReference type="PROSITE" id="PS51819"/>
    </source>
</evidence>
<reference evidence="2 3" key="1">
    <citation type="submission" date="2023-07" db="EMBL/GenBank/DDBJ databases">
        <title>Sorghum-associated microbial communities from plants grown in Nebraska, USA.</title>
        <authorList>
            <person name="Schachtman D."/>
        </authorList>
    </citation>
    <scope>NUCLEOTIDE SEQUENCE [LARGE SCALE GENOMIC DNA]</scope>
    <source>
        <strain evidence="2 3">DS1307</strain>
    </source>
</reference>
<organism evidence="2 3">
    <name type="scientific">Neorhizobium huautlense</name>
    <dbReference type="NCBI Taxonomy" id="67774"/>
    <lineage>
        <taxon>Bacteria</taxon>
        <taxon>Pseudomonadati</taxon>
        <taxon>Pseudomonadota</taxon>
        <taxon>Alphaproteobacteria</taxon>
        <taxon>Hyphomicrobiales</taxon>
        <taxon>Rhizobiaceae</taxon>
        <taxon>Rhizobium/Agrobacterium group</taxon>
        <taxon>Neorhizobium</taxon>
    </lineage>
</organism>
<dbReference type="Gene3D" id="3.10.180.10">
    <property type="entry name" value="2,3-Dihydroxybiphenyl 1,2-Dioxygenase, domain 1"/>
    <property type="match status" value="2"/>
</dbReference>
<dbReference type="SUPFAM" id="SSF54593">
    <property type="entry name" value="Glyoxalase/Bleomycin resistance protein/Dihydroxybiphenyl dioxygenase"/>
    <property type="match status" value="1"/>
</dbReference>
<dbReference type="Proteomes" id="UP001241472">
    <property type="component" value="Unassembled WGS sequence"/>
</dbReference>
<dbReference type="InterPro" id="IPR037523">
    <property type="entry name" value="VOC_core"/>
</dbReference>
<sequence>MTGIKAKSGLHHITAITRSIQANIDFYVGFLGLRLVKRTAGFEDATQLHLFYGDAVSSPGSLVTFLAWEDGSPGRVGHGAPNEIGLAVSCDAIGFWLTRALQFGITTQGPAQEFGEPVLRLKDPDGIIVKLIGVEDLSVFGGKPWTGEGIPEEYAVVALRSGTILTEKPAETIAFLTQNFGLESGPVEGSQTRLTSATGGMVDVRDATGFWTAAPGTGTLDHIALNAPDVDTVHRVAENIASVDGSPTNAHDRKYFYSLYAREPGGSLIEYATDEPGFMLDESEEELGTTLFIPPHWQDREADSRAMLPQFSLPGEPRIRYRELPFVHRIYMPETPDDQTLVLLHGSGGNETSLLPFARIVAPDTILLALRGRATEEGVPRFFRRFEDGTFDQKDIASEAEAFVEMVGQLKQAYGVDPEKTTFVGQSNGANFLSAVMLLHPGVIRRAVLMRPVPVLSDLPAVEVSSAEAEVLIVAGDNDAYAADALKLMEILAARSVEVTMMTVEAGHDVVEADRGVVGKWLAR</sequence>
<dbReference type="InterPro" id="IPR052537">
    <property type="entry name" value="Extradiol_RC_dioxygenase"/>
</dbReference>
<keyword evidence="3" id="KW-1185">Reference proteome</keyword>
<dbReference type="RefSeq" id="WP_306835923.1">
    <property type="nucleotide sequence ID" value="NZ_JAUSRF010000009.1"/>
</dbReference>
<proteinExistence type="predicted"/>
<dbReference type="EMBL" id="JAUSRF010000009">
    <property type="protein sequence ID" value="MDP9838232.1"/>
    <property type="molecule type" value="Genomic_DNA"/>
</dbReference>
<gene>
    <name evidence="2" type="ORF">J2T09_002999</name>
</gene>
<evidence type="ECO:0000313" key="3">
    <source>
        <dbReference type="Proteomes" id="UP001241472"/>
    </source>
</evidence>
<dbReference type="PANTHER" id="PTHR36110">
    <property type="entry name" value="RING-CLEAVING DIOXYGENASE MHQE-RELATED"/>
    <property type="match status" value="1"/>
</dbReference>
<accession>A0ABT9PUT3</accession>
<dbReference type="Gene3D" id="3.40.50.1820">
    <property type="entry name" value="alpha/beta hydrolase"/>
    <property type="match status" value="1"/>
</dbReference>
<dbReference type="SUPFAM" id="SSF53474">
    <property type="entry name" value="alpha/beta-Hydrolases"/>
    <property type="match status" value="1"/>
</dbReference>
<feature type="domain" description="VOC" evidence="1">
    <location>
        <begin position="158"/>
        <end position="274"/>
    </location>
</feature>
<name>A0ABT9PUT3_9HYPH</name>
<dbReference type="PANTHER" id="PTHR36110:SF4">
    <property type="entry name" value="RING-CLEAVING DIOXYGENASE MHQA-RELATED"/>
    <property type="match status" value="1"/>
</dbReference>